<evidence type="ECO:0000313" key="11">
    <source>
        <dbReference type="EMBL" id="QQZ48841.1"/>
    </source>
</evidence>
<dbReference type="InterPro" id="IPR008753">
    <property type="entry name" value="Peptidase_M13_N"/>
</dbReference>
<comment type="cofactor">
    <cofactor evidence="1">
        <name>Zn(2+)</name>
        <dbReference type="ChEBI" id="CHEBI:29105"/>
    </cofactor>
</comment>
<dbReference type="InterPro" id="IPR024079">
    <property type="entry name" value="MetalloPept_cat_dom_sf"/>
</dbReference>
<evidence type="ECO:0000256" key="7">
    <source>
        <dbReference type="ARBA" id="ARBA00023049"/>
    </source>
</evidence>
<dbReference type="InterPro" id="IPR018497">
    <property type="entry name" value="Peptidase_M13_C"/>
</dbReference>
<proteinExistence type="inferred from homology"/>
<dbReference type="GO" id="GO:0046872">
    <property type="term" value="F:metal ion binding"/>
    <property type="evidence" value="ECO:0007669"/>
    <property type="project" value="UniProtKB-KW"/>
</dbReference>
<feature type="region of interest" description="Disordered" evidence="8">
    <location>
        <begin position="233"/>
        <end position="263"/>
    </location>
</feature>
<dbReference type="Gene3D" id="3.40.390.10">
    <property type="entry name" value="Collagenase (Catalytic Domain)"/>
    <property type="match status" value="1"/>
</dbReference>
<dbReference type="PROSITE" id="PS51885">
    <property type="entry name" value="NEPRILYSIN"/>
    <property type="match status" value="1"/>
</dbReference>
<feature type="domain" description="Peptidase M13 N-terminal" evidence="10">
    <location>
        <begin position="89"/>
        <end position="215"/>
    </location>
</feature>
<keyword evidence="3" id="KW-0645">Protease</keyword>
<feature type="compositionally biased region" description="Low complexity" evidence="8">
    <location>
        <begin position="378"/>
        <end position="394"/>
    </location>
</feature>
<dbReference type="EMBL" id="CP068570">
    <property type="protein sequence ID" value="QQZ48841.1"/>
    <property type="molecule type" value="Genomic_DNA"/>
</dbReference>
<keyword evidence="4" id="KW-0479">Metal-binding</keyword>
<name>A0A974S7Q0_9CAUL</name>
<evidence type="ECO:0000256" key="1">
    <source>
        <dbReference type="ARBA" id="ARBA00001947"/>
    </source>
</evidence>
<organism evidence="11">
    <name type="scientific">Phenylobacterium glaciei</name>
    <dbReference type="NCBI Taxonomy" id="2803784"/>
    <lineage>
        <taxon>Bacteria</taxon>
        <taxon>Pseudomonadati</taxon>
        <taxon>Pseudomonadota</taxon>
        <taxon>Alphaproteobacteria</taxon>
        <taxon>Caulobacterales</taxon>
        <taxon>Caulobacteraceae</taxon>
        <taxon>Phenylobacterium</taxon>
    </lineage>
</organism>
<dbReference type="AlphaFoldDB" id="A0A974S7Q0"/>
<gene>
    <name evidence="11" type="ORF">JKL49_16045</name>
</gene>
<evidence type="ECO:0000256" key="2">
    <source>
        <dbReference type="ARBA" id="ARBA00007357"/>
    </source>
</evidence>
<evidence type="ECO:0000256" key="4">
    <source>
        <dbReference type="ARBA" id="ARBA00022723"/>
    </source>
</evidence>
<dbReference type="Gene3D" id="1.10.1380.10">
    <property type="entry name" value="Neutral endopeptidase , domain2"/>
    <property type="match status" value="1"/>
</dbReference>
<evidence type="ECO:0000256" key="8">
    <source>
        <dbReference type="SAM" id="MobiDB-lite"/>
    </source>
</evidence>
<keyword evidence="6" id="KW-0862">Zinc</keyword>
<dbReference type="Pfam" id="PF05649">
    <property type="entry name" value="Peptidase_M13_N"/>
    <property type="match status" value="1"/>
</dbReference>
<dbReference type="InterPro" id="IPR000718">
    <property type="entry name" value="Peptidase_M13"/>
</dbReference>
<reference evidence="11" key="1">
    <citation type="submission" date="2021-01" db="EMBL/GenBank/DDBJ databases">
        <title>Genome sequence of Phenylobacterium sp. 20VBR1 isolated from a valley glaceir, Ny-Alesund, Svalbard.</title>
        <authorList>
            <person name="Thomas F.A."/>
            <person name="Krishnan K.P."/>
            <person name="Sinha R.K."/>
        </authorList>
    </citation>
    <scope>NUCLEOTIDE SEQUENCE</scope>
    <source>
        <strain evidence="11">20VBR1</strain>
    </source>
</reference>
<keyword evidence="7" id="KW-0482">Metalloprotease</keyword>
<dbReference type="GO" id="GO:0016485">
    <property type="term" value="P:protein processing"/>
    <property type="evidence" value="ECO:0007669"/>
    <property type="project" value="TreeGrafter"/>
</dbReference>
<dbReference type="PANTHER" id="PTHR11733:SF167">
    <property type="entry name" value="FI17812P1-RELATED"/>
    <property type="match status" value="1"/>
</dbReference>
<comment type="similarity">
    <text evidence="2">Belongs to the peptidase M13 family.</text>
</comment>
<keyword evidence="5" id="KW-0378">Hydrolase</keyword>
<evidence type="ECO:0000259" key="9">
    <source>
        <dbReference type="Pfam" id="PF01431"/>
    </source>
</evidence>
<accession>A0A974S7Q0</accession>
<dbReference type="GO" id="GO:0004222">
    <property type="term" value="F:metalloendopeptidase activity"/>
    <property type="evidence" value="ECO:0007669"/>
    <property type="project" value="InterPro"/>
</dbReference>
<dbReference type="PANTHER" id="PTHR11733">
    <property type="entry name" value="ZINC METALLOPROTEASE FAMILY M13 NEPRILYSIN-RELATED"/>
    <property type="match status" value="1"/>
</dbReference>
<dbReference type="SUPFAM" id="SSF55486">
    <property type="entry name" value="Metalloproteases ('zincins'), catalytic domain"/>
    <property type="match status" value="2"/>
</dbReference>
<evidence type="ECO:0000256" key="5">
    <source>
        <dbReference type="ARBA" id="ARBA00022801"/>
    </source>
</evidence>
<evidence type="ECO:0008006" key="12">
    <source>
        <dbReference type="Google" id="ProtNLM"/>
    </source>
</evidence>
<evidence type="ECO:0000256" key="3">
    <source>
        <dbReference type="ARBA" id="ARBA00022670"/>
    </source>
</evidence>
<evidence type="ECO:0000256" key="6">
    <source>
        <dbReference type="ARBA" id="ARBA00022833"/>
    </source>
</evidence>
<feature type="compositionally biased region" description="Low complexity" evidence="8">
    <location>
        <begin position="241"/>
        <end position="255"/>
    </location>
</feature>
<evidence type="ECO:0000259" key="10">
    <source>
        <dbReference type="Pfam" id="PF05649"/>
    </source>
</evidence>
<dbReference type="Pfam" id="PF01431">
    <property type="entry name" value="Peptidase_M13"/>
    <property type="match status" value="1"/>
</dbReference>
<protein>
    <recommendedName>
        <fullName evidence="12">Peptidase M13 C-terminal domain-containing protein</fullName>
    </recommendedName>
</protein>
<sequence length="394" mass="43087">MIQIQTLAGVPDAAAKADAIIALETKIATAHWAPKNPRCGRHQQPDVGGQAAGAGASVRLAGHAEPCGPCQGRSGDRPGALDVPGGGVLLDTVPLQTWKDYLAYHFVRTHAQFLPKAFDQANFEFFSHTLRDVPQQRERWKRGVQLLNRFQGEEIGKIYVARHYPPEAERKADELIADLRAAYGERIKTAAWMDEPTRKQALIKLSTFDPRLGHPVKYIDYSSLKIDRNDLLGTPSARKTSSGSSACRASQARRSQPLVHDAPGGERLLRSAEQPDHLPGGDPAAALFRSQGRRRRQLWREGATIGHEMGHGFDDQGRQFDSVGKVRDWWTAGSAKAFAERAAVLGKQFDAYEPVAGVHINGELTMGENLGTSEAWRPPMSAIAATSPSTASRR</sequence>
<dbReference type="InterPro" id="IPR042089">
    <property type="entry name" value="Peptidase_M13_dom_2"/>
</dbReference>
<feature type="domain" description="Peptidase M13 C-terminal" evidence="9">
    <location>
        <begin position="301"/>
        <end position="371"/>
    </location>
</feature>
<feature type="region of interest" description="Disordered" evidence="8">
    <location>
        <begin position="372"/>
        <end position="394"/>
    </location>
</feature>
<dbReference type="GO" id="GO:0005886">
    <property type="term" value="C:plasma membrane"/>
    <property type="evidence" value="ECO:0007669"/>
    <property type="project" value="TreeGrafter"/>
</dbReference>